<dbReference type="PANTHER" id="PTHR24291">
    <property type="entry name" value="CYTOCHROME P450 FAMILY 4"/>
    <property type="match status" value="1"/>
</dbReference>
<protein>
    <submittedName>
        <fullName evidence="10">Cytochrome P450</fullName>
    </submittedName>
</protein>
<dbReference type="EMBL" id="JAFCMP010000005">
    <property type="protein sequence ID" value="KAG5192486.1"/>
    <property type="molecule type" value="Genomic_DNA"/>
</dbReference>
<evidence type="ECO:0000313" key="11">
    <source>
        <dbReference type="Proteomes" id="UP000664859"/>
    </source>
</evidence>
<comment type="cofactor">
    <cofactor evidence="7">
        <name>heme</name>
        <dbReference type="ChEBI" id="CHEBI:30413"/>
    </cofactor>
</comment>
<evidence type="ECO:0000313" key="10">
    <source>
        <dbReference type="EMBL" id="KAG5192486.1"/>
    </source>
</evidence>
<evidence type="ECO:0000256" key="2">
    <source>
        <dbReference type="ARBA" id="ARBA00022617"/>
    </source>
</evidence>
<dbReference type="Pfam" id="PF00067">
    <property type="entry name" value="p450"/>
    <property type="match status" value="1"/>
</dbReference>
<keyword evidence="11" id="KW-1185">Reference proteome</keyword>
<feature type="region of interest" description="Disordered" evidence="9">
    <location>
        <begin position="575"/>
        <end position="598"/>
    </location>
</feature>
<dbReference type="SUPFAM" id="SSF48264">
    <property type="entry name" value="Cytochrome P450"/>
    <property type="match status" value="1"/>
</dbReference>
<evidence type="ECO:0000256" key="3">
    <source>
        <dbReference type="ARBA" id="ARBA00022723"/>
    </source>
</evidence>
<dbReference type="GO" id="GO:0016705">
    <property type="term" value="F:oxidoreductase activity, acting on paired donors, with incorporation or reduction of molecular oxygen"/>
    <property type="evidence" value="ECO:0007669"/>
    <property type="project" value="InterPro"/>
</dbReference>
<sequence length="617" mass="67939">MDGFDWQLERARRALEGPAFSPFRMDFWRPVEDESEIGVVTLWDTMYILLMNVAQKFGWESVDGAPVAEVGSFKGSFFTFLQKVASGRLEDLAGGPLFLLLEKYFHKYGPVYKLAFGPRSFIVVSDPVMAKHLLKSNVGAYDKGVLASILEPIMGKGLIPADPQTWKVRRRAIVPGFHKRWLNRMMRLFAECNEALLDQVGHAADEGRTLDMEEKFCSVSLDIIGRAVFNYDFGSTNKESPAVYRVLREAEHRSSSFIPYWKLPFATQLLASQVEFSADMRLLNDVLDELISKAVATQQVADVEELESRDLDVAEDPSLLRFLIDMRGEDTTSKQLRDDLMTMLIAGHETTAAVLTWTLFNLAQNPELTARVQAEIDAVLGPDRLPEFDDLAPLQLTRLALVEALRLYPEPPVLIRRALREDALPPGGTGTPIRLPRGSDVFISTWNLHRSPALWDAPQEYNPERFMRPHSNPAVTGWNGYDPKVGLAGLYPNEIASDFAFLPFGGGQRKCVGDQFALMEATVTLALLLRRFDLSLAGPPEATGMVTGATIHTANGLMMRARRREPSAAAAAAAAAAAGVNGHHHHRHGGAHHAAAAAAAAAGAEHTVNGQGGKCPF</sequence>
<dbReference type="GO" id="GO:0004497">
    <property type="term" value="F:monooxygenase activity"/>
    <property type="evidence" value="ECO:0007669"/>
    <property type="project" value="UniProtKB-KW"/>
</dbReference>
<evidence type="ECO:0000256" key="5">
    <source>
        <dbReference type="ARBA" id="ARBA00023004"/>
    </source>
</evidence>
<organism evidence="10 11">
    <name type="scientific">Tribonema minus</name>
    <dbReference type="NCBI Taxonomy" id="303371"/>
    <lineage>
        <taxon>Eukaryota</taxon>
        <taxon>Sar</taxon>
        <taxon>Stramenopiles</taxon>
        <taxon>Ochrophyta</taxon>
        <taxon>PX clade</taxon>
        <taxon>Xanthophyceae</taxon>
        <taxon>Tribonematales</taxon>
        <taxon>Tribonemataceae</taxon>
        <taxon>Tribonema</taxon>
    </lineage>
</organism>
<keyword evidence="2 7" id="KW-0349">Heme</keyword>
<keyword evidence="6 8" id="KW-0503">Monooxygenase</keyword>
<dbReference type="GO" id="GO:0005506">
    <property type="term" value="F:iron ion binding"/>
    <property type="evidence" value="ECO:0007669"/>
    <property type="project" value="InterPro"/>
</dbReference>
<evidence type="ECO:0000256" key="8">
    <source>
        <dbReference type="RuleBase" id="RU000461"/>
    </source>
</evidence>
<keyword evidence="5 7" id="KW-0408">Iron</keyword>
<feature type="compositionally biased region" description="Basic residues" evidence="9">
    <location>
        <begin position="582"/>
        <end position="591"/>
    </location>
</feature>
<dbReference type="InterPro" id="IPR001128">
    <property type="entry name" value="Cyt_P450"/>
</dbReference>
<dbReference type="GO" id="GO:0020037">
    <property type="term" value="F:heme binding"/>
    <property type="evidence" value="ECO:0007669"/>
    <property type="project" value="InterPro"/>
</dbReference>
<evidence type="ECO:0000256" key="6">
    <source>
        <dbReference type="ARBA" id="ARBA00023033"/>
    </source>
</evidence>
<dbReference type="InterPro" id="IPR002401">
    <property type="entry name" value="Cyt_P450_E_grp-I"/>
</dbReference>
<evidence type="ECO:0000256" key="9">
    <source>
        <dbReference type="SAM" id="MobiDB-lite"/>
    </source>
</evidence>
<gene>
    <name evidence="10" type="ORF">JKP88DRAFT_191039</name>
</gene>
<comment type="similarity">
    <text evidence="1 8">Belongs to the cytochrome P450 family.</text>
</comment>
<dbReference type="InterPro" id="IPR017972">
    <property type="entry name" value="Cyt_P450_CS"/>
</dbReference>
<dbReference type="OrthoDB" id="1470350at2759"/>
<dbReference type="PRINTS" id="PR00385">
    <property type="entry name" value="P450"/>
</dbReference>
<dbReference type="Proteomes" id="UP000664859">
    <property type="component" value="Unassembled WGS sequence"/>
</dbReference>
<evidence type="ECO:0000256" key="7">
    <source>
        <dbReference type="PIRSR" id="PIRSR602401-1"/>
    </source>
</evidence>
<keyword evidence="4 8" id="KW-0560">Oxidoreductase</keyword>
<evidence type="ECO:0000256" key="1">
    <source>
        <dbReference type="ARBA" id="ARBA00010617"/>
    </source>
</evidence>
<keyword evidence="3 7" id="KW-0479">Metal-binding</keyword>
<proteinExistence type="inferred from homology"/>
<dbReference type="PANTHER" id="PTHR24291:SF50">
    <property type="entry name" value="BIFUNCTIONAL ALBAFLAVENONE MONOOXYGENASE_TERPENE SYNTHASE"/>
    <property type="match status" value="1"/>
</dbReference>
<dbReference type="InterPro" id="IPR036396">
    <property type="entry name" value="Cyt_P450_sf"/>
</dbReference>
<evidence type="ECO:0000256" key="4">
    <source>
        <dbReference type="ARBA" id="ARBA00023002"/>
    </source>
</evidence>
<comment type="caution">
    <text evidence="10">The sequence shown here is derived from an EMBL/GenBank/DDBJ whole genome shotgun (WGS) entry which is preliminary data.</text>
</comment>
<dbReference type="InterPro" id="IPR050196">
    <property type="entry name" value="Cytochrome_P450_Monoox"/>
</dbReference>
<dbReference type="PRINTS" id="PR00463">
    <property type="entry name" value="EP450I"/>
</dbReference>
<accession>A0A835ZEV7</accession>
<dbReference type="AlphaFoldDB" id="A0A835ZEV7"/>
<reference evidence="10" key="1">
    <citation type="submission" date="2021-02" db="EMBL/GenBank/DDBJ databases">
        <title>First Annotated Genome of the Yellow-green Alga Tribonema minus.</title>
        <authorList>
            <person name="Mahan K.M."/>
        </authorList>
    </citation>
    <scope>NUCLEOTIDE SEQUENCE</scope>
    <source>
        <strain evidence="10">UTEX B ZZ1240</strain>
    </source>
</reference>
<dbReference type="Gene3D" id="1.10.630.10">
    <property type="entry name" value="Cytochrome P450"/>
    <property type="match status" value="1"/>
</dbReference>
<feature type="binding site" description="axial binding residue" evidence="7">
    <location>
        <position position="511"/>
    </location>
    <ligand>
        <name>heme</name>
        <dbReference type="ChEBI" id="CHEBI:30413"/>
    </ligand>
    <ligandPart>
        <name>Fe</name>
        <dbReference type="ChEBI" id="CHEBI:18248"/>
    </ligandPart>
</feature>
<dbReference type="PROSITE" id="PS00086">
    <property type="entry name" value="CYTOCHROME_P450"/>
    <property type="match status" value="1"/>
</dbReference>
<dbReference type="CDD" id="cd11046">
    <property type="entry name" value="CYP97"/>
    <property type="match status" value="1"/>
</dbReference>
<name>A0A835ZEV7_9STRA</name>